<dbReference type="InterPro" id="IPR051678">
    <property type="entry name" value="AGP_Transferase"/>
</dbReference>
<dbReference type="STRING" id="857342.A0A2T3B8W9"/>
<protein>
    <recommendedName>
        <fullName evidence="1">Aminoglycoside phosphotransferase domain-containing protein</fullName>
    </recommendedName>
</protein>
<organism evidence="2 3">
    <name type="scientific">Amorphotheca resinae ATCC 22711</name>
    <dbReference type="NCBI Taxonomy" id="857342"/>
    <lineage>
        <taxon>Eukaryota</taxon>
        <taxon>Fungi</taxon>
        <taxon>Dikarya</taxon>
        <taxon>Ascomycota</taxon>
        <taxon>Pezizomycotina</taxon>
        <taxon>Leotiomycetes</taxon>
        <taxon>Helotiales</taxon>
        <taxon>Amorphothecaceae</taxon>
        <taxon>Amorphotheca</taxon>
    </lineage>
</organism>
<dbReference type="RefSeq" id="XP_024723375.1">
    <property type="nucleotide sequence ID" value="XM_024866444.1"/>
</dbReference>
<evidence type="ECO:0000259" key="1">
    <source>
        <dbReference type="Pfam" id="PF01636"/>
    </source>
</evidence>
<dbReference type="OrthoDB" id="2906425at2759"/>
<gene>
    <name evidence="2" type="ORF">M430DRAFT_33849</name>
</gene>
<dbReference type="PANTHER" id="PTHR21310:SF58">
    <property type="entry name" value="AMINOGLYCOSIDE PHOSPHOTRANSFERASE DOMAIN-CONTAINING PROTEIN"/>
    <property type="match status" value="1"/>
</dbReference>
<dbReference type="AlphaFoldDB" id="A0A2T3B8W9"/>
<evidence type="ECO:0000313" key="2">
    <source>
        <dbReference type="EMBL" id="PSS23329.1"/>
    </source>
</evidence>
<feature type="domain" description="Aminoglycoside phosphotransferase" evidence="1">
    <location>
        <begin position="47"/>
        <end position="123"/>
    </location>
</feature>
<dbReference type="InParanoid" id="A0A2T3B8W9"/>
<proteinExistence type="predicted"/>
<dbReference type="EMBL" id="KZ679008">
    <property type="protein sequence ID" value="PSS23329.1"/>
    <property type="molecule type" value="Genomic_DNA"/>
</dbReference>
<keyword evidence="3" id="KW-1185">Reference proteome</keyword>
<dbReference type="Proteomes" id="UP000241818">
    <property type="component" value="Unassembled WGS sequence"/>
</dbReference>
<evidence type="ECO:0000313" key="3">
    <source>
        <dbReference type="Proteomes" id="UP000241818"/>
    </source>
</evidence>
<dbReference type="SUPFAM" id="SSF56112">
    <property type="entry name" value="Protein kinase-like (PK-like)"/>
    <property type="match status" value="1"/>
</dbReference>
<accession>A0A2T3B8W9</accession>
<name>A0A2T3B8W9_AMORE</name>
<reference evidence="2 3" key="1">
    <citation type="journal article" date="2018" name="New Phytol.">
        <title>Comparative genomics and transcriptomics depict ericoid mycorrhizal fungi as versatile saprotrophs and plant mutualists.</title>
        <authorList>
            <person name="Martino E."/>
            <person name="Morin E."/>
            <person name="Grelet G.A."/>
            <person name="Kuo A."/>
            <person name="Kohler A."/>
            <person name="Daghino S."/>
            <person name="Barry K.W."/>
            <person name="Cichocki N."/>
            <person name="Clum A."/>
            <person name="Dockter R.B."/>
            <person name="Hainaut M."/>
            <person name="Kuo R.C."/>
            <person name="LaButti K."/>
            <person name="Lindahl B.D."/>
            <person name="Lindquist E.A."/>
            <person name="Lipzen A."/>
            <person name="Khouja H.R."/>
            <person name="Magnuson J."/>
            <person name="Murat C."/>
            <person name="Ohm R.A."/>
            <person name="Singer S.W."/>
            <person name="Spatafora J.W."/>
            <person name="Wang M."/>
            <person name="Veneault-Fourrey C."/>
            <person name="Henrissat B."/>
            <person name="Grigoriev I.V."/>
            <person name="Martin F.M."/>
            <person name="Perotto S."/>
        </authorList>
    </citation>
    <scope>NUCLEOTIDE SEQUENCE [LARGE SCALE GENOMIC DNA]</scope>
    <source>
        <strain evidence="2 3">ATCC 22711</strain>
    </source>
</reference>
<dbReference type="PANTHER" id="PTHR21310">
    <property type="entry name" value="AMINOGLYCOSIDE PHOSPHOTRANSFERASE-RELATED-RELATED"/>
    <property type="match status" value="1"/>
</dbReference>
<dbReference type="InterPro" id="IPR002575">
    <property type="entry name" value="Aminoglycoside_PTrfase"/>
</dbReference>
<dbReference type="InterPro" id="IPR011009">
    <property type="entry name" value="Kinase-like_dom_sf"/>
</dbReference>
<dbReference type="GeneID" id="36574525"/>
<dbReference type="CDD" id="cd05120">
    <property type="entry name" value="APH_ChoK_like"/>
    <property type="match status" value="1"/>
</dbReference>
<dbReference type="Pfam" id="PF01636">
    <property type="entry name" value="APH"/>
    <property type="match status" value="1"/>
</dbReference>
<sequence length="148" mass="16835">MAQKIKFSDLLEPTFATRLAPDNAPWVYRLNHSPNIVVKVGDSIRLSEAASMKFVHSKTSIPVPEVYDAYIDETDPCRYLLLMEYIEGDVLRDVWDTMSLEEKEEIVGQLRGYIDELRGVMGMFIGRVDGGPCEDQVFESGTKELWSL</sequence>